<dbReference type="GO" id="GO:0004497">
    <property type="term" value="F:monooxygenase activity"/>
    <property type="evidence" value="ECO:0007669"/>
    <property type="project" value="UniProtKB-KW"/>
</dbReference>
<dbReference type="GO" id="GO:0020037">
    <property type="term" value="F:heme binding"/>
    <property type="evidence" value="ECO:0007669"/>
    <property type="project" value="InterPro"/>
</dbReference>
<evidence type="ECO:0000256" key="4">
    <source>
        <dbReference type="ARBA" id="ARBA00022723"/>
    </source>
</evidence>
<keyword evidence="4 8" id="KW-0479">Metal-binding</keyword>
<feature type="chain" id="PRO_5008127690" description="Cytochrome P450" evidence="9">
    <location>
        <begin position="19"/>
        <end position="130"/>
    </location>
</feature>
<dbReference type="GO" id="GO:0005506">
    <property type="term" value="F:iron ion binding"/>
    <property type="evidence" value="ECO:0007669"/>
    <property type="project" value="InterPro"/>
</dbReference>
<dbReference type="Pfam" id="PF00067">
    <property type="entry name" value="p450"/>
    <property type="match status" value="1"/>
</dbReference>
<dbReference type="STRING" id="139723.A0A182M0N6"/>
<dbReference type="InterPro" id="IPR017972">
    <property type="entry name" value="Cyt_P450_CS"/>
</dbReference>
<dbReference type="EMBL" id="AXCM01012124">
    <property type="status" value="NOT_ANNOTATED_CDS"/>
    <property type="molecule type" value="Genomic_DNA"/>
</dbReference>
<protein>
    <recommendedName>
        <fullName evidence="12">Cytochrome P450</fullName>
    </recommendedName>
</protein>
<keyword evidence="7 8" id="KW-0503">Monooxygenase</keyword>
<keyword evidence="11" id="KW-1185">Reference proteome</keyword>
<dbReference type="PANTHER" id="PTHR24291:SF187">
    <property type="entry name" value="CYTOCHROME P450 4AE1-RELATED"/>
    <property type="match status" value="1"/>
</dbReference>
<dbReference type="GO" id="GO:0016705">
    <property type="term" value="F:oxidoreductase activity, acting on paired donors, with incorporation or reduction of molecular oxygen"/>
    <property type="evidence" value="ECO:0007669"/>
    <property type="project" value="InterPro"/>
</dbReference>
<evidence type="ECO:0000256" key="2">
    <source>
        <dbReference type="ARBA" id="ARBA00010617"/>
    </source>
</evidence>
<dbReference type="EnsemblMetazoa" id="ACUA006583-RA">
    <property type="protein sequence ID" value="ACUA006583-PA"/>
    <property type="gene ID" value="ACUA006583"/>
</dbReference>
<dbReference type="AlphaFoldDB" id="A0A182M0N6"/>
<keyword evidence="6 8" id="KW-0408">Iron</keyword>
<dbReference type="Gene3D" id="1.10.630.10">
    <property type="entry name" value="Cytochrome P450"/>
    <property type="match status" value="1"/>
</dbReference>
<comment type="cofactor">
    <cofactor evidence="1">
        <name>heme</name>
        <dbReference type="ChEBI" id="CHEBI:30413"/>
    </cofactor>
</comment>
<sequence>MLLFVFLVTVALWGVLRMYQQRQQLWKIASRFSSPQPHWLLGQLPLFPANDIPGIFETMRRGPYDYIPFSIGSRNCIGQRYALMEMKITIIKMLAHYRILPGETMPQVRLKTDLVLRPDKGIPIKIQRRL</sequence>
<dbReference type="SUPFAM" id="SSF48264">
    <property type="entry name" value="Cytochrome P450"/>
    <property type="match status" value="1"/>
</dbReference>
<accession>A0A182M0N6</accession>
<evidence type="ECO:0000256" key="7">
    <source>
        <dbReference type="ARBA" id="ARBA00023033"/>
    </source>
</evidence>
<name>A0A182M0N6_9DIPT</name>
<organism evidence="10 11">
    <name type="scientific">Anopheles culicifacies</name>
    <dbReference type="NCBI Taxonomy" id="139723"/>
    <lineage>
        <taxon>Eukaryota</taxon>
        <taxon>Metazoa</taxon>
        <taxon>Ecdysozoa</taxon>
        <taxon>Arthropoda</taxon>
        <taxon>Hexapoda</taxon>
        <taxon>Insecta</taxon>
        <taxon>Pterygota</taxon>
        <taxon>Neoptera</taxon>
        <taxon>Endopterygota</taxon>
        <taxon>Diptera</taxon>
        <taxon>Nematocera</taxon>
        <taxon>Culicoidea</taxon>
        <taxon>Culicidae</taxon>
        <taxon>Anophelinae</taxon>
        <taxon>Anopheles</taxon>
        <taxon>culicifacies species complex</taxon>
    </lineage>
</organism>
<evidence type="ECO:0000256" key="3">
    <source>
        <dbReference type="ARBA" id="ARBA00022617"/>
    </source>
</evidence>
<feature type="signal peptide" evidence="9">
    <location>
        <begin position="1"/>
        <end position="18"/>
    </location>
</feature>
<keyword evidence="3 8" id="KW-0349">Heme</keyword>
<dbReference type="InterPro" id="IPR001128">
    <property type="entry name" value="Cyt_P450"/>
</dbReference>
<evidence type="ECO:0008006" key="12">
    <source>
        <dbReference type="Google" id="ProtNLM"/>
    </source>
</evidence>
<keyword evidence="9" id="KW-0732">Signal</keyword>
<dbReference type="InterPro" id="IPR036396">
    <property type="entry name" value="Cyt_P450_sf"/>
</dbReference>
<reference evidence="11" key="1">
    <citation type="submission" date="2013-09" db="EMBL/GenBank/DDBJ databases">
        <title>The Genome Sequence of Anopheles culicifacies species A.</title>
        <authorList>
            <consortium name="The Broad Institute Genomics Platform"/>
            <person name="Neafsey D.E."/>
            <person name="Besansky N."/>
            <person name="Howell P."/>
            <person name="Walton C."/>
            <person name="Young S.K."/>
            <person name="Zeng Q."/>
            <person name="Gargeya S."/>
            <person name="Fitzgerald M."/>
            <person name="Haas B."/>
            <person name="Abouelleil A."/>
            <person name="Allen A.W."/>
            <person name="Alvarado L."/>
            <person name="Arachchi H.M."/>
            <person name="Berlin A.M."/>
            <person name="Chapman S.B."/>
            <person name="Gainer-Dewar J."/>
            <person name="Goldberg J."/>
            <person name="Griggs A."/>
            <person name="Gujja S."/>
            <person name="Hansen M."/>
            <person name="Howarth C."/>
            <person name="Imamovic A."/>
            <person name="Ireland A."/>
            <person name="Larimer J."/>
            <person name="McCowan C."/>
            <person name="Murphy C."/>
            <person name="Pearson M."/>
            <person name="Poon T.W."/>
            <person name="Priest M."/>
            <person name="Roberts A."/>
            <person name="Saif S."/>
            <person name="Shea T."/>
            <person name="Sisk P."/>
            <person name="Sykes S."/>
            <person name="Wortman J."/>
            <person name="Nusbaum C."/>
            <person name="Birren B."/>
        </authorList>
    </citation>
    <scope>NUCLEOTIDE SEQUENCE [LARGE SCALE GENOMIC DNA]</scope>
    <source>
        <strain evidence="11">A-37</strain>
    </source>
</reference>
<evidence type="ECO:0000313" key="10">
    <source>
        <dbReference type="EnsemblMetazoa" id="ACUA006583-PA"/>
    </source>
</evidence>
<keyword evidence="5 8" id="KW-0560">Oxidoreductase</keyword>
<evidence type="ECO:0000256" key="8">
    <source>
        <dbReference type="RuleBase" id="RU000461"/>
    </source>
</evidence>
<dbReference type="PROSITE" id="PS00086">
    <property type="entry name" value="CYTOCHROME_P450"/>
    <property type="match status" value="1"/>
</dbReference>
<evidence type="ECO:0000256" key="1">
    <source>
        <dbReference type="ARBA" id="ARBA00001971"/>
    </source>
</evidence>
<evidence type="ECO:0000313" key="11">
    <source>
        <dbReference type="Proteomes" id="UP000075883"/>
    </source>
</evidence>
<dbReference type="VEuPathDB" id="VectorBase:ACUA006583"/>
<evidence type="ECO:0000256" key="5">
    <source>
        <dbReference type="ARBA" id="ARBA00023002"/>
    </source>
</evidence>
<dbReference type="Proteomes" id="UP000075883">
    <property type="component" value="Unassembled WGS sequence"/>
</dbReference>
<comment type="similarity">
    <text evidence="2 8">Belongs to the cytochrome P450 family.</text>
</comment>
<evidence type="ECO:0000256" key="6">
    <source>
        <dbReference type="ARBA" id="ARBA00023004"/>
    </source>
</evidence>
<dbReference type="PANTHER" id="PTHR24291">
    <property type="entry name" value="CYTOCHROME P450 FAMILY 4"/>
    <property type="match status" value="1"/>
</dbReference>
<proteinExistence type="inferred from homology"/>
<evidence type="ECO:0000256" key="9">
    <source>
        <dbReference type="SAM" id="SignalP"/>
    </source>
</evidence>
<dbReference type="EMBL" id="AXCM01012125">
    <property type="status" value="NOT_ANNOTATED_CDS"/>
    <property type="molecule type" value="Genomic_DNA"/>
</dbReference>
<dbReference type="InterPro" id="IPR050196">
    <property type="entry name" value="Cytochrome_P450_Monoox"/>
</dbReference>
<reference evidence="10" key="2">
    <citation type="submission" date="2020-05" db="UniProtKB">
        <authorList>
            <consortium name="EnsemblMetazoa"/>
        </authorList>
    </citation>
    <scope>IDENTIFICATION</scope>
    <source>
        <strain evidence="10">A-37</strain>
    </source>
</reference>